<dbReference type="HOGENOM" id="CLU_3214995_0_0_11"/>
<accession>L1M9V6</accession>
<gene>
    <name evidence="1" type="ORF">HMPREF9997_02391</name>
</gene>
<proteinExistence type="predicted"/>
<organism evidence="1 2">
    <name type="scientific">Corynebacterium durum F0235</name>
    <dbReference type="NCBI Taxonomy" id="1035195"/>
    <lineage>
        <taxon>Bacteria</taxon>
        <taxon>Bacillati</taxon>
        <taxon>Actinomycetota</taxon>
        <taxon>Actinomycetes</taxon>
        <taxon>Mycobacteriales</taxon>
        <taxon>Corynebacteriaceae</taxon>
        <taxon>Corynebacterium</taxon>
    </lineage>
</organism>
<dbReference type="Proteomes" id="UP000010445">
    <property type="component" value="Unassembled WGS sequence"/>
</dbReference>
<name>L1M9V6_9CORY</name>
<keyword evidence="2" id="KW-1185">Reference proteome</keyword>
<reference evidence="1 2" key="1">
    <citation type="submission" date="2012-05" db="EMBL/GenBank/DDBJ databases">
        <authorList>
            <person name="Weinstock G."/>
            <person name="Sodergren E."/>
            <person name="Lobos E.A."/>
            <person name="Fulton L."/>
            <person name="Fulton R."/>
            <person name="Courtney L."/>
            <person name="Fronick C."/>
            <person name="O'Laughlin M."/>
            <person name="Godfrey J."/>
            <person name="Wilson R.M."/>
            <person name="Miner T."/>
            <person name="Farmer C."/>
            <person name="Delehaunty K."/>
            <person name="Cordes M."/>
            <person name="Minx P."/>
            <person name="Tomlinson C."/>
            <person name="Chen J."/>
            <person name="Wollam A."/>
            <person name="Pepin K.H."/>
            <person name="Bhonagiri V."/>
            <person name="Zhang X."/>
            <person name="Suruliraj S."/>
            <person name="Warren W."/>
            <person name="Mitreva M."/>
            <person name="Mardis E.R."/>
            <person name="Wilson R.K."/>
        </authorList>
    </citation>
    <scope>NUCLEOTIDE SEQUENCE [LARGE SCALE GENOMIC DNA]</scope>
    <source>
        <strain evidence="1 2">F0235</strain>
    </source>
</reference>
<evidence type="ECO:0000313" key="2">
    <source>
        <dbReference type="Proteomes" id="UP000010445"/>
    </source>
</evidence>
<dbReference type="AlphaFoldDB" id="L1M9V6"/>
<comment type="caution">
    <text evidence="1">The sequence shown here is derived from an EMBL/GenBank/DDBJ whole genome shotgun (WGS) entry which is preliminary data.</text>
</comment>
<evidence type="ECO:0000313" key="1">
    <source>
        <dbReference type="EMBL" id="EKX88028.1"/>
    </source>
</evidence>
<protein>
    <submittedName>
        <fullName evidence="1">Uncharacterized protein</fullName>
    </submittedName>
</protein>
<sequence length="44" mass="5066">MCSNYCGRTIFAIVATNFVISREKYDALGRYNVPVNWCFVVCLQ</sequence>
<dbReference type="EMBL" id="AMEM01000040">
    <property type="protein sequence ID" value="EKX88028.1"/>
    <property type="molecule type" value="Genomic_DNA"/>
</dbReference>